<keyword evidence="2" id="KW-0805">Transcription regulation</keyword>
<dbReference type="Gene3D" id="3.40.190.10">
    <property type="entry name" value="Periplasmic binding protein-like II"/>
    <property type="match status" value="2"/>
</dbReference>
<dbReference type="SUPFAM" id="SSF46785">
    <property type="entry name" value="Winged helix' DNA-binding domain"/>
    <property type="match status" value="1"/>
</dbReference>
<name>A0A562TG47_9HYPH</name>
<dbReference type="RefSeq" id="WP_145340073.1">
    <property type="nucleotide sequence ID" value="NZ_SMLY01000068.1"/>
</dbReference>
<keyword evidence="4" id="KW-0804">Transcription</keyword>
<dbReference type="PRINTS" id="PR00039">
    <property type="entry name" value="HTHLYSR"/>
</dbReference>
<dbReference type="AlphaFoldDB" id="A0A562TG47"/>
<reference evidence="6 7" key="1">
    <citation type="submission" date="2019-07" db="EMBL/GenBank/DDBJ databases">
        <title>Genomic Encyclopedia of Archaeal and Bacterial Type Strains, Phase II (KMG-II): from individual species to whole genera.</title>
        <authorList>
            <person name="Goeker M."/>
        </authorList>
    </citation>
    <scope>NUCLEOTIDE SEQUENCE [LARGE SCALE GENOMIC DNA]</scope>
    <source>
        <strain evidence="6 7">ATCC BAA-252</strain>
    </source>
</reference>
<evidence type="ECO:0000313" key="6">
    <source>
        <dbReference type="EMBL" id="TWI92531.1"/>
    </source>
</evidence>
<protein>
    <submittedName>
        <fullName evidence="6">Transcriptional regulator, LysR family</fullName>
    </submittedName>
</protein>
<comment type="similarity">
    <text evidence="1">Belongs to the LysR transcriptional regulatory family.</text>
</comment>
<dbReference type="SUPFAM" id="SSF53850">
    <property type="entry name" value="Periplasmic binding protein-like II"/>
    <property type="match status" value="1"/>
</dbReference>
<dbReference type="Pfam" id="PF03466">
    <property type="entry name" value="LysR_substrate"/>
    <property type="match status" value="1"/>
</dbReference>
<dbReference type="PROSITE" id="PS50931">
    <property type="entry name" value="HTH_LYSR"/>
    <property type="match status" value="1"/>
</dbReference>
<feature type="domain" description="HTH lysR-type" evidence="5">
    <location>
        <begin position="4"/>
        <end position="61"/>
    </location>
</feature>
<dbReference type="GO" id="GO:0003700">
    <property type="term" value="F:DNA-binding transcription factor activity"/>
    <property type="evidence" value="ECO:0007669"/>
    <property type="project" value="InterPro"/>
</dbReference>
<evidence type="ECO:0000256" key="4">
    <source>
        <dbReference type="ARBA" id="ARBA00023163"/>
    </source>
</evidence>
<dbReference type="InterPro" id="IPR036390">
    <property type="entry name" value="WH_DNA-bd_sf"/>
</dbReference>
<dbReference type="PANTHER" id="PTHR30126">
    <property type="entry name" value="HTH-TYPE TRANSCRIPTIONAL REGULATOR"/>
    <property type="match status" value="1"/>
</dbReference>
<comment type="caution">
    <text evidence="6">The sequence shown here is derived from an EMBL/GenBank/DDBJ whole genome shotgun (WGS) entry which is preliminary data.</text>
</comment>
<dbReference type="Proteomes" id="UP000320593">
    <property type="component" value="Unassembled WGS sequence"/>
</dbReference>
<dbReference type="InterPro" id="IPR036388">
    <property type="entry name" value="WH-like_DNA-bd_sf"/>
</dbReference>
<sequence>MLRINLDQLRTFLIVVRSGGVVKAAQSLNLTQPAVTARMKNLEQTLGTQLFDRSAGHNRLTKKGELLLQYALKLEVLSNQIERDIVDPAHLEGHLRLGASETIAQSWMPDFITELSRRFPKLQIEFNVDVSVNLRNALLAREIDLAFLLGPVSEFSVDNIALPEFELGWYASVNVPDDRSEAAGLFGKPVITYAKNTRPYRELRDKVQEKAGADVPLFPSSSLSAAIRLVESGLGVGALPRVLAQPYVQAGTLKTFDPGWGPEPLTFTASFIADPRSQMVESAALLAAEIASQHV</sequence>
<dbReference type="CDD" id="cd05466">
    <property type="entry name" value="PBP2_LTTR_substrate"/>
    <property type="match status" value="1"/>
</dbReference>
<dbReference type="InterPro" id="IPR000847">
    <property type="entry name" value="LysR_HTH_N"/>
</dbReference>
<proteinExistence type="inferred from homology"/>
<evidence type="ECO:0000256" key="2">
    <source>
        <dbReference type="ARBA" id="ARBA00023015"/>
    </source>
</evidence>
<keyword evidence="7" id="KW-1185">Reference proteome</keyword>
<dbReference type="GO" id="GO:0000976">
    <property type="term" value="F:transcription cis-regulatory region binding"/>
    <property type="evidence" value="ECO:0007669"/>
    <property type="project" value="TreeGrafter"/>
</dbReference>
<accession>A0A562TG47</accession>
<evidence type="ECO:0000313" key="7">
    <source>
        <dbReference type="Proteomes" id="UP000320593"/>
    </source>
</evidence>
<dbReference type="EMBL" id="VLLF01000001">
    <property type="protein sequence ID" value="TWI92531.1"/>
    <property type="molecule type" value="Genomic_DNA"/>
</dbReference>
<dbReference type="Gene3D" id="1.10.10.10">
    <property type="entry name" value="Winged helix-like DNA-binding domain superfamily/Winged helix DNA-binding domain"/>
    <property type="match status" value="1"/>
</dbReference>
<keyword evidence="3" id="KW-0238">DNA-binding</keyword>
<dbReference type="InterPro" id="IPR005119">
    <property type="entry name" value="LysR_subst-bd"/>
</dbReference>
<evidence type="ECO:0000259" key="5">
    <source>
        <dbReference type="PROSITE" id="PS50931"/>
    </source>
</evidence>
<dbReference type="PANTHER" id="PTHR30126:SF77">
    <property type="entry name" value="TRANSCRIPTIONAL REGULATORY PROTEIN"/>
    <property type="match status" value="1"/>
</dbReference>
<evidence type="ECO:0000256" key="1">
    <source>
        <dbReference type="ARBA" id="ARBA00009437"/>
    </source>
</evidence>
<organism evidence="6 7">
    <name type="scientific">Roseibium hamelinense</name>
    <dbReference type="NCBI Taxonomy" id="150831"/>
    <lineage>
        <taxon>Bacteria</taxon>
        <taxon>Pseudomonadati</taxon>
        <taxon>Pseudomonadota</taxon>
        <taxon>Alphaproteobacteria</taxon>
        <taxon>Hyphomicrobiales</taxon>
        <taxon>Stappiaceae</taxon>
        <taxon>Roseibium</taxon>
    </lineage>
</organism>
<dbReference type="OrthoDB" id="9791253at2"/>
<dbReference type="Pfam" id="PF00126">
    <property type="entry name" value="HTH_1"/>
    <property type="match status" value="1"/>
</dbReference>
<gene>
    <name evidence="6" type="ORF">JM93_00073</name>
</gene>
<evidence type="ECO:0000256" key="3">
    <source>
        <dbReference type="ARBA" id="ARBA00023125"/>
    </source>
</evidence>